<gene>
    <name evidence="4" type="ORF">BSI_02370</name>
</gene>
<proteinExistence type="predicted"/>
<dbReference type="Gene3D" id="2.30.30.40">
    <property type="entry name" value="SH3 Domains"/>
    <property type="match status" value="1"/>
</dbReference>
<keyword evidence="5" id="KW-1185">Reference proteome</keyword>
<dbReference type="Pfam" id="PF08239">
    <property type="entry name" value="SH3_3"/>
    <property type="match status" value="1"/>
</dbReference>
<evidence type="ECO:0000259" key="2">
    <source>
        <dbReference type="PROSITE" id="PS51724"/>
    </source>
</evidence>
<dbReference type="InterPro" id="IPR007730">
    <property type="entry name" value="SPOR-like_dom"/>
</dbReference>
<evidence type="ECO:0000313" key="4">
    <source>
        <dbReference type="EMBL" id="ELS62846.1"/>
    </source>
</evidence>
<dbReference type="InterPro" id="IPR002901">
    <property type="entry name" value="MGlyc_endo_b_GlcNAc-like_dom"/>
</dbReference>
<dbReference type="SMART" id="SM00047">
    <property type="entry name" value="LYZ2"/>
    <property type="match status" value="1"/>
</dbReference>
<dbReference type="Pfam" id="PF05036">
    <property type="entry name" value="SPOR"/>
    <property type="match status" value="1"/>
</dbReference>
<sequence>MKKRLIAPMLLSAVSLAFFAISGSAQAAAYTDYSIYKVEPAKTFSTESQASQAVAKLEKDTGWDASYQASGTTTTYQISAAGIQSEAEAKAILSGLTKQTAITGTSSPVGSKQPYVTITSGAISGEKQANTLLTKLKQETGVAGAVKASGTAQSYVNVTTSEIADETKVKALIQSLAKQTGIKSSYQPITHTVSVTAIQSGTIVGDSKAEQIKSAFQKESGLKASLKATVKGQAYYTFTTAAISGEANAKNLLNQLKQSTGITGSYKSINQKATAESYNVQSAYFKGLNTVKDAISQIKKNTGVSGSYQKVGKSTSYTVNMKGLTKQQLQKVDTFFKKKKWHYTSSSVKKTTTSTAYQITTAKIIGEQQANKAAAFFAQKKVKATKKAAGTTAENQYQLISEETSDQVKVTKGLNVLKKNQLSASAKSVKKQLANTFKITTESLLDTAKVNQALTFFKSNHISAASQKTGQTAASSYKIMTEAINSQKDIDRVLAFFKQNNAAGTTAKTGETAYTQYKIVTAQLSSKTALNKGLTYLKAQSVSPSYTTKTNTLYKVSLNEQFTGNDAAAAASSKLKQLYGWTSSIVKIKNGPQIMKTNYNLSLRDMVQKQMTVSPQTDGAAYVSLTYINTATSTVTADVLNIRSTPAVSPTNVIGQFKKGDKVKIIGQTNGWAKINLGWRNASSDEVVQYVDPNNFSRDSKYYFQFLKLSQTAGLSVTEVNQKVLASKGILTGKAKAFIDAANKYGINELYLISHALLETGNGTSDLANGLTYNGKTVYNMYGIGAYDSNPNYYGAKYAYEQGWFTPEAAIIGGAKFIGSSYIHNTAYNQDTLYKMRWSATATHQYATDIGWAYKQVNRMYSLYSLLDGYTLYFDVPEYKQ</sequence>
<keyword evidence="1" id="KW-0732">Signal</keyword>
<dbReference type="SMART" id="SM00287">
    <property type="entry name" value="SH3b"/>
    <property type="match status" value="1"/>
</dbReference>
<dbReference type="GO" id="GO:0042834">
    <property type="term" value="F:peptidoglycan binding"/>
    <property type="evidence" value="ECO:0007669"/>
    <property type="project" value="InterPro"/>
</dbReference>
<feature type="domain" description="SPOR" evidence="2">
    <location>
        <begin position="70"/>
        <end position="149"/>
    </location>
</feature>
<dbReference type="PROSITE" id="PS51724">
    <property type="entry name" value="SPOR"/>
    <property type="match status" value="3"/>
</dbReference>
<feature type="signal peptide" evidence="1">
    <location>
        <begin position="1"/>
        <end position="27"/>
    </location>
</feature>
<comment type="caution">
    <text evidence="4">The sequence shown here is derived from an EMBL/GenBank/DDBJ whole genome shotgun (WGS) entry which is preliminary data.</text>
</comment>
<dbReference type="GO" id="GO:0004040">
    <property type="term" value="F:amidase activity"/>
    <property type="evidence" value="ECO:0007669"/>
    <property type="project" value="InterPro"/>
</dbReference>
<evidence type="ECO:0000259" key="3">
    <source>
        <dbReference type="PROSITE" id="PS51781"/>
    </source>
</evidence>
<dbReference type="InterPro" id="IPR003646">
    <property type="entry name" value="SH3-like_bac-type"/>
</dbReference>
<feature type="domain" description="SH3b" evidence="3">
    <location>
        <begin position="630"/>
        <end position="700"/>
    </location>
</feature>
<dbReference type="Gene3D" id="1.10.530.10">
    <property type="match status" value="1"/>
</dbReference>
<reference evidence="4 5" key="1">
    <citation type="journal article" date="2014" name="Syst. Appl. Microbiol.">
        <title>Genomic insights into the taxonomic status of the three subspecies of Bacillus subtilis.</title>
        <authorList>
            <person name="Yi H."/>
            <person name="Chun J."/>
            <person name="Cha C.J."/>
        </authorList>
    </citation>
    <scope>NUCLEOTIDE SEQUENCE [LARGE SCALE GENOMIC DNA]</scope>
    <source>
        <strain evidence="4 5">KCTC 13429</strain>
    </source>
</reference>
<accession>A0A9W5LLF0</accession>
<dbReference type="PROSITE" id="PS51781">
    <property type="entry name" value="SH3B"/>
    <property type="match status" value="1"/>
</dbReference>
<name>A0A9W5LLF0_9BACI</name>
<feature type="domain" description="SPOR" evidence="2">
    <location>
        <begin position="150"/>
        <end position="229"/>
    </location>
</feature>
<protein>
    <submittedName>
        <fullName evidence="4">N-acetylglucosaminidase</fullName>
    </submittedName>
</protein>
<dbReference type="Pfam" id="PF01832">
    <property type="entry name" value="Glucosaminidase"/>
    <property type="match status" value="1"/>
</dbReference>
<dbReference type="AlphaFoldDB" id="A0A9W5LLF0"/>
<dbReference type="Proteomes" id="UP000011182">
    <property type="component" value="Unassembled WGS sequence"/>
</dbReference>
<dbReference type="EMBL" id="AMXN01000001">
    <property type="protein sequence ID" value="ELS62846.1"/>
    <property type="molecule type" value="Genomic_DNA"/>
</dbReference>
<organism evidence="4 5">
    <name type="scientific">Bacillus inaquosorum KCTC 13429</name>
    <dbReference type="NCBI Taxonomy" id="1236548"/>
    <lineage>
        <taxon>Bacteria</taxon>
        <taxon>Bacillati</taxon>
        <taxon>Bacillota</taxon>
        <taxon>Bacilli</taxon>
        <taxon>Bacillales</taxon>
        <taxon>Bacillaceae</taxon>
        <taxon>Bacillus</taxon>
    </lineage>
</organism>
<evidence type="ECO:0000313" key="5">
    <source>
        <dbReference type="Proteomes" id="UP000011182"/>
    </source>
</evidence>
<dbReference type="RefSeq" id="WP_003235542.1">
    <property type="nucleotide sequence ID" value="NZ_AMXN01000001.1"/>
</dbReference>
<evidence type="ECO:0000256" key="1">
    <source>
        <dbReference type="SAM" id="SignalP"/>
    </source>
</evidence>
<feature type="domain" description="SPOR" evidence="2">
    <location>
        <begin position="230"/>
        <end position="311"/>
    </location>
</feature>
<feature type="chain" id="PRO_5040908522" evidence="1">
    <location>
        <begin position="28"/>
        <end position="881"/>
    </location>
</feature>